<evidence type="ECO:0000256" key="2">
    <source>
        <dbReference type="SAM" id="SignalP"/>
    </source>
</evidence>
<evidence type="ECO:0000313" key="3">
    <source>
        <dbReference type="EMBL" id="ATY84765.1"/>
    </source>
</evidence>
<accession>A0A2K8N6R0</accession>
<feature type="compositionally biased region" description="Basic and acidic residues" evidence="1">
    <location>
        <begin position="33"/>
        <end position="51"/>
    </location>
</feature>
<evidence type="ECO:0008006" key="5">
    <source>
        <dbReference type="Google" id="ProtNLM"/>
    </source>
</evidence>
<evidence type="ECO:0000313" key="4">
    <source>
        <dbReference type="Proteomes" id="UP000231932"/>
    </source>
</evidence>
<feature type="region of interest" description="Disordered" evidence="1">
    <location>
        <begin position="24"/>
        <end position="87"/>
    </location>
</feature>
<keyword evidence="4" id="KW-1185">Reference proteome</keyword>
<name>A0A2K8N6R0_9BACL</name>
<gene>
    <name evidence="3" type="ORF">CVV65_07355</name>
</gene>
<dbReference type="KEGG" id="kyr:CVV65_07355"/>
<evidence type="ECO:0000256" key="1">
    <source>
        <dbReference type="SAM" id="MobiDB-lite"/>
    </source>
</evidence>
<dbReference type="EMBL" id="CP024955">
    <property type="protein sequence ID" value="ATY84765.1"/>
    <property type="molecule type" value="Genomic_DNA"/>
</dbReference>
<keyword evidence="2" id="KW-0732">Signal</keyword>
<dbReference type="Proteomes" id="UP000231932">
    <property type="component" value="Chromosome"/>
</dbReference>
<reference evidence="4" key="1">
    <citation type="submission" date="2017-11" db="EMBL/GenBank/DDBJ databases">
        <title>Complete Genome Sequence of Kyrpidia sp. Strain EA-1, a thermophilic, hydrogen-oxidizing Bacterium, isolated from the Azores.</title>
        <authorList>
            <person name="Reiner J.E."/>
            <person name="Lapp C.J."/>
            <person name="Bunk B."/>
            <person name="Gescher J."/>
        </authorList>
    </citation>
    <scope>NUCLEOTIDE SEQUENCE [LARGE SCALE GENOMIC DNA]</scope>
    <source>
        <strain evidence="4">EA-1</strain>
    </source>
</reference>
<dbReference type="InterPro" id="IPR019076">
    <property type="entry name" value="Spore_lipoprot_YhcN/YlaJ-like"/>
</dbReference>
<dbReference type="Pfam" id="PF09580">
    <property type="entry name" value="Spore_YhcN_YlaJ"/>
    <property type="match status" value="1"/>
</dbReference>
<organism evidence="3 4">
    <name type="scientific">Kyrpidia spormannii</name>
    <dbReference type="NCBI Taxonomy" id="2055160"/>
    <lineage>
        <taxon>Bacteria</taxon>
        <taxon>Bacillati</taxon>
        <taxon>Bacillota</taxon>
        <taxon>Bacilli</taxon>
        <taxon>Bacillales</taxon>
        <taxon>Alicyclobacillaceae</taxon>
        <taxon>Kyrpidia</taxon>
    </lineage>
</organism>
<feature type="chain" id="PRO_5039391522" description="YhcN/YlaJ family sporulation lipoprotein" evidence="2">
    <location>
        <begin position="25"/>
        <end position="191"/>
    </location>
</feature>
<feature type="signal peptide" evidence="2">
    <location>
        <begin position="1"/>
        <end position="24"/>
    </location>
</feature>
<dbReference type="AlphaFoldDB" id="A0A2K8N6R0"/>
<dbReference type="RefSeq" id="WP_100667575.1">
    <property type="nucleotide sequence ID" value="NZ_CP024955.1"/>
</dbReference>
<proteinExistence type="predicted"/>
<protein>
    <recommendedName>
        <fullName evidence="5">YhcN/YlaJ family sporulation lipoprotein</fullName>
    </recommendedName>
</protein>
<sequence>MPWNASLRMSLPLAVLIASVVSGCAPSAAPPESPRDTGPRVTEDGTQRPEEVQTPPGEQVNKAPAPRPQQAPQQAGKPASPAPPDTVMRQMNDAARRVPGVEGSTVVLVGRTALVGVDLDYKITGSKIDSIKQSVKEAVERTDGGYRVAVTADVDLVARLRDIASGVRQGRPVSTFTDEIADILSRLLPET</sequence>
<feature type="compositionally biased region" description="Low complexity" evidence="1">
    <location>
        <begin position="68"/>
        <end position="79"/>
    </location>
</feature>